<protein>
    <submittedName>
        <fullName evidence="1">Uncharacterized protein</fullName>
    </submittedName>
</protein>
<keyword evidence="2" id="KW-1185">Reference proteome</keyword>
<proteinExistence type="predicted"/>
<organism evidence="1 2">
    <name type="scientific">Vibrio gelatinilyticus</name>
    <dbReference type="NCBI Taxonomy" id="2893468"/>
    <lineage>
        <taxon>Bacteria</taxon>
        <taxon>Pseudomonadati</taxon>
        <taxon>Pseudomonadota</taxon>
        <taxon>Gammaproteobacteria</taxon>
        <taxon>Vibrionales</taxon>
        <taxon>Vibrionaceae</taxon>
        <taxon>Vibrio</taxon>
    </lineage>
</organism>
<evidence type="ECO:0000313" key="2">
    <source>
        <dbReference type="Proteomes" id="UP001139488"/>
    </source>
</evidence>
<name>A0A9X1WBM8_9VIBR</name>
<sequence>MENSELLEQALHSGAIIHQPHALKAVLSANYLAERFGESCKVFSHTSMLMANDSVVAPPTYAESIQAPKFQEFRIHRILNSGVYPAAYQATLQWHKKKGFQDVFNHYATKAASVKESLSHNVTILLAMNSVYEQLNEQQIPTFLNRFTEFVTSTFPNVGNEKLGSVKVNIADVLSSCIKQFDFFGHNLITLAWLLRCKDQLSPLQYEAMLSNLYVQANSPVEDPDDNIDLAIWEQCKTESGLEYFESQVNRLIFGYTSNLHQITLADALCLLQAEFPQHTDEFSKIAQYQSLMLEQ</sequence>
<gene>
    <name evidence="1" type="ORF">LNL84_06155</name>
</gene>
<dbReference type="AlphaFoldDB" id="A0A9X1WBM8"/>
<accession>A0A9X1WBM8</accession>
<reference evidence="1" key="1">
    <citation type="submission" date="2021-11" db="EMBL/GenBank/DDBJ databases">
        <title>Vibrio ZSDE26 sp. nov. and Vibrio ZSDZ34 sp. nov., isolated from coastal seawater in Qingdao.</title>
        <authorList>
            <person name="Zhang P."/>
        </authorList>
    </citation>
    <scope>NUCLEOTIDE SEQUENCE</scope>
    <source>
        <strain evidence="1">ZSDZ34</strain>
    </source>
</reference>
<dbReference type="Proteomes" id="UP001139488">
    <property type="component" value="Unassembled WGS sequence"/>
</dbReference>
<evidence type="ECO:0000313" key="1">
    <source>
        <dbReference type="EMBL" id="MCJ2376415.1"/>
    </source>
</evidence>
<dbReference type="EMBL" id="JAJNNZ010000004">
    <property type="protein sequence ID" value="MCJ2376415.1"/>
    <property type="molecule type" value="Genomic_DNA"/>
</dbReference>
<comment type="caution">
    <text evidence="1">The sequence shown here is derived from an EMBL/GenBank/DDBJ whole genome shotgun (WGS) entry which is preliminary data.</text>
</comment>
<dbReference type="RefSeq" id="WP_244355905.1">
    <property type="nucleotide sequence ID" value="NZ_JAJNNZ010000004.1"/>
</dbReference>